<feature type="signal peptide" evidence="1">
    <location>
        <begin position="1"/>
        <end position="20"/>
    </location>
</feature>
<accession>A0A1G6YQW3</accession>
<keyword evidence="1" id="KW-0732">Signal</keyword>
<sequence>MSPLRNALLAALLMAAQAHAQTDEEWLTIHGFPEDKAGDVVQINPTQIPWQNQFTMEVRVSRSTPRSSYRKHPYRSFKGVAVIDCSTQKGWYLSLNYYGEPAWQGPVTGREEYKENEAPVTFTGMPGEPARKLITASCKKR</sequence>
<evidence type="ECO:0000313" key="4">
    <source>
        <dbReference type="Proteomes" id="UP000198781"/>
    </source>
</evidence>
<dbReference type="Pfam" id="PF16747">
    <property type="entry name" value="Adhesin_E"/>
    <property type="match status" value="1"/>
</dbReference>
<evidence type="ECO:0000313" key="3">
    <source>
        <dbReference type="EMBL" id="SDD92701.1"/>
    </source>
</evidence>
<evidence type="ECO:0000259" key="2">
    <source>
        <dbReference type="Pfam" id="PF16747"/>
    </source>
</evidence>
<dbReference type="EMBL" id="FMZC01000010">
    <property type="protein sequence ID" value="SDD92701.1"/>
    <property type="molecule type" value="Genomic_DNA"/>
</dbReference>
<evidence type="ECO:0000256" key="1">
    <source>
        <dbReference type="SAM" id="SignalP"/>
    </source>
</evidence>
<feature type="domain" description="Surface-adhesin protein E-like" evidence="2">
    <location>
        <begin position="26"/>
        <end position="139"/>
    </location>
</feature>
<name>A0A1G6YQW3_9BURK</name>
<keyword evidence="4" id="KW-1185">Reference proteome</keyword>
<dbReference type="RefSeq" id="WP_245711423.1">
    <property type="nucleotide sequence ID" value="NZ_FMZC01000010.1"/>
</dbReference>
<dbReference type="Proteomes" id="UP000198781">
    <property type="component" value="Unassembled WGS sequence"/>
</dbReference>
<protein>
    <recommendedName>
        <fullName evidence="2">Surface-adhesin protein E-like domain-containing protein</fullName>
    </recommendedName>
</protein>
<feature type="chain" id="PRO_5011752535" description="Surface-adhesin protein E-like domain-containing protein" evidence="1">
    <location>
        <begin position="21"/>
        <end position="141"/>
    </location>
</feature>
<organism evidence="3 4">
    <name type="scientific">Paracidovorax valerianellae</name>
    <dbReference type="NCBI Taxonomy" id="187868"/>
    <lineage>
        <taxon>Bacteria</taxon>
        <taxon>Pseudomonadati</taxon>
        <taxon>Pseudomonadota</taxon>
        <taxon>Betaproteobacteria</taxon>
        <taxon>Burkholderiales</taxon>
        <taxon>Comamonadaceae</taxon>
        <taxon>Paracidovorax</taxon>
    </lineage>
</organism>
<reference evidence="3 4" key="1">
    <citation type="submission" date="2016-10" db="EMBL/GenBank/DDBJ databases">
        <authorList>
            <person name="de Groot N.N."/>
        </authorList>
    </citation>
    <scope>NUCLEOTIDE SEQUENCE [LARGE SCALE GENOMIC DNA]</scope>
    <source>
        <strain evidence="3 4">DSM 16619</strain>
    </source>
</reference>
<dbReference type="AlphaFoldDB" id="A0A1G6YQW3"/>
<dbReference type="InterPro" id="IPR031939">
    <property type="entry name" value="Adhesin_E-like"/>
</dbReference>
<gene>
    <name evidence="3" type="ORF">SAMN05192589_110135</name>
</gene>
<proteinExistence type="predicted"/>